<evidence type="ECO:0000313" key="2">
    <source>
        <dbReference type="Proteomes" id="UP000789759"/>
    </source>
</evidence>
<comment type="caution">
    <text evidence="1">The sequence shown here is derived from an EMBL/GenBank/DDBJ whole genome shotgun (WGS) entry which is preliminary data.</text>
</comment>
<feature type="non-terminal residue" evidence="1">
    <location>
        <position position="44"/>
    </location>
</feature>
<keyword evidence="2" id="KW-1185">Reference proteome</keyword>
<reference evidence="1" key="1">
    <citation type="submission" date="2021-06" db="EMBL/GenBank/DDBJ databases">
        <authorList>
            <person name="Kallberg Y."/>
            <person name="Tangrot J."/>
            <person name="Rosling A."/>
        </authorList>
    </citation>
    <scope>NUCLEOTIDE SEQUENCE</scope>
    <source>
        <strain evidence="1">FL966</strain>
    </source>
</reference>
<organism evidence="1 2">
    <name type="scientific">Cetraspora pellucida</name>
    <dbReference type="NCBI Taxonomy" id="1433469"/>
    <lineage>
        <taxon>Eukaryota</taxon>
        <taxon>Fungi</taxon>
        <taxon>Fungi incertae sedis</taxon>
        <taxon>Mucoromycota</taxon>
        <taxon>Glomeromycotina</taxon>
        <taxon>Glomeromycetes</taxon>
        <taxon>Diversisporales</taxon>
        <taxon>Gigasporaceae</taxon>
        <taxon>Cetraspora</taxon>
    </lineage>
</organism>
<proteinExistence type="predicted"/>
<dbReference type="EMBL" id="CAJVQA010047463">
    <property type="protein sequence ID" value="CAG8819022.1"/>
    <property type="molecule type" value="Genomic_DNA"/>
</dbReference>
<accession>A0A9N9K9R5</accession>
<sequence length="44" mass="4874">SADACTTKQARSCSKRCADLDNYIYGKWGLSNEGKRGEGYEKRG</sequence>
<protein>
    <submittedName>
        <fullName evidence="1">16295_t:CDS:1</fullName>
    </submittedName>
</protein>
<gene>
    <name evidence="1" type="ORF">CPELLU_LOCUS19491</name>
</gene>
<dbReference type="AlphaFoldDB" id="A0A9N9K9R5"/>
<dbReference type="Proteomes" id="UP000789759">
    <property type="component" value="Unassembled WGS sequence"/>
</dbReference>
<name>A0A9N9K9R5_9GLOM</name>
<feature type="non-terminal residue" evidence="1">
    <location>
        <position position="1"/>
    </location>
</feature>
<evidence type="ECO:0000313" key="1">
    <source>
        <dbReference type="EMBL" id="CAG8819022.1"/>
    </source>
</evidence>